<comment type="similarity">
    <text evidence="1">Belongs to the vitamin-B12 dependent methionine synthase family.</text>
</comment>
<dbReference type="EMBL" id="OJIN01000033">
    <property type="protein sequence ID" value="SPD72317.1"/>
    <property type="molecule type" value="Genomic_DNA"/>
</dbReference>
<dbReference type="GO" id="GO:0005829">
    <property type="term" value="C:cytosol"/>
    <property type="evidence" value="ECO:0007669"/>
    <property type="project" value="TreeGrafter"/>
</dbReference>
<evidence type="ECO:0000256" key="2">
    <source>
        <dbReference type="ARBA" id="ARBA00022603"/>
    </source>
</evidence>
<dbReference type="GO" id="GO:0008705">
    <property type="term" value="F:methionine synthase activity"/>
    <property type="evidence" value="ECO:0007669"/>
    <property type="project" value="TreeGrafter"/>
</dbReference>
<dbReference type="InterPro" id="IPR050554">
    <property type="entry name" value="Met_Synthase/Corrinoid"/>
</dbReference>
<evidence type="ECO:0000256" key="1">
    <source>
        <dbReference type="ARBA" id="ARBA00010398"/>
    </source>
</evidence>
<dbReference type="InterPro" id="IPR011005">
    <property type="entry name" value="Dihydropteroate_synth-like_sf"/>
</dbReference>
<name>A0A445MS76_9BACT</name>
<reference evidence="5" key="1">
    <citation type="submission" date="2018-01" db="EMBL/GenBank/DDBJ databases">
        <authorList>
            <person name="Regsiter A."/>
            <person name="William W."/>
        </authorList>
    </citation>
    <scope>NUCLEOTIDE SEQUENCE</scope>
    <source>
        <strain evidence="5">TRIP AH-1</strain>
    </source>
</reference>
<sequence>MLVADNIRITNKTIETAVSRFDPAAIQDMAKRCEAAGAEAIDINSGPLTREPEKKMEFLVEAIQAVSSLPIIIDTTNPKAIEAGLRVKKNRAIINGFSLEPSKLDFILPLAKKYEAEIIGYLLYPNSHVPPDSTERLNIAVELYKKYKNAGLEDERLIIDPIVAPLIWQDGNFQDREILYAIRALPDLLGFDVRTIGGLSNLTAGKGDRQRKLLMERVYLPMLLESGLSMVLMDMFHTETIQVARACKPILSKKVFSWEDVL</sequence>
<keyword evidence="3" id="KW-0808">Transferase</keyword>
<evidence type="ECO:0000313" key="5">
    <source>
        <dbReference type="EMBL" id="SPD72317.1"/>
    </source>
</evidence>
<evidence type="ECO:0000256" key="3">
    <source>
        <dbReference type="ARBA" id="ARBA00022679"/>
    </source>
</evidence>
<dbReference type="PROSITE" id="PS50972">
    <property type="entry name" value="PTERIN_BINDING"/>
    <property type="match status" value="1"/>
</dbReference>
<proteinExistence type="inferred from homology"/>
<feature type="domain" description="Pterin-binding" evidence="4">
    <location>
        <begin position="1"/>
        <end position="252"/>
    </location>
</feature>
<protein>
    <submittedName>
        <fullName evidence="5">Dihydropteroate synthase DHPS</fullName>
    </submittedName>
</protein>
<dbReference type="AlphaFoldDB" id="A0A445MS76"/>
<keyword evidence="2" id="KW-0489">Methyltransferase</keyword>
<evidence type="ECO:0000259" key="4">
    <source>
        <dbReference type="PROSITE" id="PS50972"/>
    </source>
</evidence>
<gene>
    <name evidence="5" type="ORF">PITCH_A1280063</name>
</gene>
<dbReference type="PANTHER" id="PTHR45833">
    <property type="entry name" value="METHIONINE SYNTHASE"/>
    <property type="match status" value="1"/>
</dbReference>
<dbReference type="Pfam" id="PF00809">
    <property type="entry name" value="Pterin_bind"/>
    <property type="match status" value="1"/>
</dbReference>
<dbReference type="PANTHER" id="PTHR45833:SF2">
    <property type="entry name" value="BIFUNCTIONAL HOMOCYSTEINE S-METHYLTRANSFERASE_5,10-METHYLENETETRAHYDROFOLATE REDUCTASE"/>
    <property type="match status" value="1"/>
</dbReference>
<dbReference type="Gene3D" id="3.20.20.20">
    <property type="entry name" value="Dihydropteroate synthase-like"/>
    <property type="match status" value="1"/>
</dbReference>
<dbReference type="SUPFAM" id="SSF51717">
    <property type="entry name" value="Dihydropteroate synthetase-like"/>
    <property type="match status" value="1"/>
</dbReference>
<organism evidence="5">
    <name type="scientific">uncultured Desulfobacterium sp</name>
    <dbReference type="NCBI Taxonomy" id="201089"/>
    <lineage>
        <taxon>Bacteria</taxon>
        <taxon>Pseudomonadati</taxon>
        <taxon>Thermodesulfobacteriota</taxon>
        <taxon>Desulfobacteria</taxon>
        <taxon>Desulfobacterales</taxon>
        <taxon>Desulfobacteriaceae</taxon>
        <taxon>Desulfobacterium</taxon>
        <taxon>environmental samples</taxon>
    </lineage>
</organism>
<dbReference type="InterPro" id="IPR000489">
    <property type="entry name" value="Pterin-binding_dom"/>
</dbReference>
<dbReference type="GO" id="GO:0042558">
    <property type="term" value="P:pteridine-containing compound metabolic process"/>
    <property type="evidence" value="ECO:0007669"/>
    <property type="project" value="InterPro"/>
</dbReference>
<accession>A0A445MS76</accession>
<dbReference type="GO" id="GO:0032259">
    <property type="term" value="P:methylation"/>
    <property type="evidence" value="ECO:0007669"/>
    <property type="project" value="UniProtKB-KW"/>
</dbReference>